<feature type="region of interest" description="Disordered" evidence="1">
    <location>
        <begin position="137"/>
        <end position="161"/>
    </location>
</feature>
<sequence length="533" mass="60503">MVQRIAVSMERWLNADFYDTGDRVYGDLVDMGPGRVIEKTTVDTETELHQPRSNPPEDMQFHEQDKQSQKEPAVPEVVVGMPGQRASGRTILPATPQRQDPKHPMEWFLERRPTPMPKGCLGAGNGPRDELVYAMKPPRKEPVPPKRPNPATFKHPTENSTRTGLPIVVETREGYATIMSCADTGADENIIAQSMIELLQLPLETPSLPRNEFMLANGGIIRSIGTVLIKLGFSSEYPSRLPSTLLRFHVFPTAAMSMIIGRPFLVMSHTMTDFRSRLSRFSYRPQVVSSHFVQAVGQQRQRLLCTLNGRKILALPDSGADLSLMSGDYARRHELEIQDERIRLVYADNKEGFAVGSVIVLVSFQTSQEVLDNVVESSERLVRLKMSNECWARFYVVERLVEEVILGADFLEDHRVLESSRDAFIDLPDTPELLSNVHGILHLNKAERKIARGVHRLRKKLKKSHANVTQTNLEEQIEVQDQQENARREKEDLRIMAIEALNDRIRAHEAEFHIRQVYESNRRQKLAGQASVI</sequence>
<gene>
    <name evidence="2" type="ORF">BDV96DRAFT_23404</name>
</gene>
<proteinExistence type="predicted"/>
<dbReference type="SUPFAM" id="SSF50630">
    <property type="entry name" value="Acid proteases"/>
    <property type="match status" value="1"/>
</dbReference>
<evidence type="ECO:0000256" key="1">
    <source>
        <dbReference type="SAM" id="MobiDB-lite"/>
    </source>
</evidence>
<organism evidence="2 3">
    <name type="scientific">Lophiotrema nucula</name>
    <dbReference type="NCBI Taxonomy" id="690887"/>
    <lineage>
        <taxon>Eukaryota</taxon>
        <taxon>Fungi</taxon>
        <taxon>Dikarya</taxon>
        <taxon>Ascomycota</taxon>
        <taxon>Pezizomycotina</taxon>
        <taxon>Dothideomycetes</taxon>
        <taxon>Pleosporomycetidae</taxon>
        <taxon>Pleosporales</taxon>
        <taxon>Lophiotremataceae</taxon>
        <taxon>Lophiotrema</taxon>
    </lineage>
</organism>
<dbReference type="Proteomes" id="UP000799770">
    <property type="component" value="Unassembled WGS sequence"/>
</dbReference>
<dbReference type="CDD" id="cd00303">
    <property type="entry name" value="retropepsin_like"/>
    <property type="match status" value="2"/>
</dbReference>
<feature type="region of interest" description="Disordered" evidence="1">
    <location>
        <begin position="43"/>
        <end position="73"/>
    </location>
</feature>
<dbReference type="InterPro" id="IPR021109">
    <property type="entry name" value="Peptidase_aspartic_dom_sf"/>
</dbReference>
<reference evidence="2" key="1">
    <citation type="journal article" date="2020" name="Stud. Mycol.">
        <title>101 Dothideomycetes genomes: a test case for predicting lifestyles and emergence of pathogens.</title>
        <authorList>
            <person name="Haridas S."/>
            <person name="Albert R."/>
            <person name="Binder M."/>
            <person name="Bloem J."/>
            <person name="Labutti K."/>
            <person name="Salamov A."/>
            <person name="Andreopoulos B."/>
            <person name="Baker S."/>
            <person name="Barry K."/>
            <person name="Bills G."/>
            <person name="Bluhm B."/>
            <person name="Cannon C."/>
            <person name="Castanera R."/>
            <person name="Culley D."/>
            <person name="Daum C."/>
            <person name="Ezra D."/>
            <person name="Gonzalez J."/>
            <person name="Henrissat B."/>
            <person name="Kuo A."/>
            <person name="Liang C."/>
            <person name="Lipzen A."/>
            <person name="Lutzoni F."/>
            <person name="Magnuson J."/>
            <person name="Mondo S."/>
            <person name="Nolan M."/>
            <person name="Ohm R."/>
            <person name="Pangilinan J."/>
            <person name="Park H.-J."/>
            <person name="Ramirez L."/>
            <person name="Alfaro M."/>
            <person name="Sun H."/>
            <person name="Tritt A."/>
            <person name="Yoshinaga Y."/>
            <person name="Zwiers L.-H."/>
            <person name="Turgeon B."/>
            <person name="Goodwin S."/>
            <person name="Spatafora J."/>
            <person name="Crous P."/>
            <person name="Grigoriev I."/>
        </authorList>
    </citation>
    <scope>NUCLEOTIDE SEQUENCE</scope>
    <source>
        <strain evidence="2">CBS 627.86</strain>
    </source>
</reference>
<dbReference type="EMBL" id="ML977319">
    <property type="protein sequence ID" value="KAF2117280.1"/>
    <property type="molecule type" value="Genomic_DNA"/>
</dbReference>
<evidence type="ECO:0000313" key="3">
    <source>
        <dbReference type="Proteomes" id="UP000799770"/>
    </source>
</evidence>
<name>A0A6A5ZCQ3_9PLEO</name>
<evidence type="ECO:0000313" key="2">
    <source>
        <dbReference type="EMBL" id="KAF2117280.1"/>
    </source>
</evidence>
<dbReference type="OrthoDB" id="6079484at2759"/>
<keyword evidence="3" id="KW-1185">Reference proteome</keyword>
<dbReference type="Gene3D" id="2.40.70.10">
    <property type="entry name" value="Acid Proteases"/>
    <property type="match status" value="2"/>
</dbReference>
<dbReference type="AlphaFoldDB" id="A0A6A5ZCQ3"/>
<feature type="compositionally biased region" description="Basic and acidic residues" evidence="1">
    <location>
        <begin position="59"/>
        <end position="69"/>
    </location>
</feature>
<accession>A0A6A5ZCQ3</accession>
<protein>
    <submittedName>
        <fullName evidence="2">Uncharacterized protein</fullName>
    </submittedName>
</protein>